<feature type="region of interest" description="Disordered" evidence="4">
    <location>
        <begin position="46"/>
        <end position="95"/>
    </location>
</feature>
<dbReference type="GO" id="GO:0009451">
    <property type="term" value="P:RNA modification"/>
    <property type="evidence" value="ECO:0007669"/>
    <property type="project" value="InterPro"/>
</dbReference>
<dbReference type="InterPro" id="IPR046960">
    <property type="entry name" value="PPR_At4g14850-like_plant"/>
</dbReference>
<feature type="repeat" description="PPR" evidence="3">
    <location>
        <begin position="622"/>
        <end position="656"/>
    </location>
</feature>
<evidence type="ECO:0000259" key="5">
    <source>
        <dbReference type="Pfam" id="PF23156"/>
    </source>
</evidence>
<feature type="repeat" description="PPR" evidence="3">
    <location>
        <begin position="292"/>
        <end position="326"/>
    </location>
</feature>
<evidence type="ECO:0000256" key="4">
    <source>
        <dbReference type="SAM" id="MobiDB-lite"/>
    </source>
</evidence>
<dbReference type="SUPFAM" id="SSF48452">
    <property type="entry name" value="TPR-like"/>
    <property type="match status" value="1"/>
</dbReference>
<comment type="similarity">
    <text evidence="2">Belongs to the PPR family. PCMP-E subfamily.</text>
</comment>
<feature type="repeat" description="PPR" evidence="3">
    <location>
        <begin position="657"/>
        <end position="691"/>
    </location>
</feature>
<reference evidence="6 7" key="1">
    <citation type="submission" date="2021-07" db="EMBL/GenBank/DDBJ databases">
        <authorList>
            <consortium name="Genoscope - CEA"/>
            <person name="William W."/>
        </authorList>
    </citation>
    <scope>NUCLEOTIDE SEQUENCE [LARGE SCALE GENOMIC DNA]</scope>
</reference>
<feature type="compositionally biased region" description="Polar residues" evidence="4">
    <location>
        <begin position="76"/>
        <end position="89"/>
    </location>
</feature>
<dbReference type="InterPro" id="IPR011990">
    <property type="entry name" value="TPR-like_helical_dom_sf"/>
</dbReference>
<evidence type="ECO:0000313" key="6">
    <source>
        <dbReference type="EMBL" id="CAG7887335.1"/>
    </source>
</evidence>
<dbReference type="PANTHER" id="PTHR47926:SF545">
    <property type="entry name" value="PENTACOTRIPEPTIDE-REPEAT REGION OF PRORP DOMAIN-CONTAINING PROTEIN"/>
    <property type="match status" value="1"/>
</dbReference>
<dbReference type="Gene3D" id="1.25.40.10">
    <property type="entry name" value="Tetratricopeptide repeat domain"/>
    <property type="match status" value="5"/>
</dbReference>
<evidence type="ECO:0000256" key="3">
    <source>
        <dbReference type="PROSITE-ProRule" id="PRU00708"/>
    </source>
</evidence>
<dbReference type="AlphaFoldDB" id="A0A8D9LUV3"/>
<feature type="domain" description="DUF7054" evidence="5">
    <location>
        <begin position="157"/>
        <end position="238"/>
    </location>
</feature>
<feature type="repeat" description="PPR" evidence="3">
    <location>
        <begin position="393"/>
        <end position="427"/>
    </location>
</feature>
<dbReference type="NCBIfam" id="TIGR00756">
    <property type="entry name" value="PPR"/>
    <property type="match status" value="7"/>
</dbReference>
<dbReference type="InterPro" id="IPR002885">
    <property type="entry name" value="PPR_rpt"/>
</dbReference>
<dbReference type="Proteomes" id="UP000694005">
    <property type="component" value="Chromosome A01"/>
</dbReference>
<proteinExistence type="inferred from homology"/>
<name>A0A8D9LUV3_BRACM</name>
<organism evidence="6 7">
    <name type="scientific">Brassica campestris</name>
    <name type="common">Field mustard</name>
    <dbReference type="NCBI Taxonomy" id="3711"/>
    <lineage>
        <taxon>Eukaryota</taxon>
        <taxon>Viridiplantae</taxon>
        <taxon>Streptophyta</taxon>
        <taxon>Embryophyta</taxon>
        <taxon>Tracheophyta</taxon>
        <taxon>Spermatophyta</taxon>
        <taxon>Magnoliopsida</taxon>
        <taxon>eudicotyledons</taxon>
        <taxon>Gunneridae</taxon>
        <taxon>Pentapetalae</taxon>
        <taxon>rosids</taxon>
        <taxon>malvids</taxon>
        <taxon>Brassicales</taxon>
        <taxon>Brassicaceae</taxon>
        <taxon>Brassiceae</taxon>
        <taxon>Brassica</taxon>
    </lineage>
</organism>
<feature type="repeat" description="PPR" evidence="3">
    <location>
        <begin position="486"/>
        <end position="520"/>
    </location>
</feature>
<dbReference type="InterPro" id="IPR055482">
    <property type="entry name" value="DUF7054"/>
</dbReference>
<keyword evidence="1" id="KW-0677">Repeat</keyword>
<feature type="non-terminal residue" evidence="6">
    <location>
        <position position="1"/>
    </location>
</feature>
<dbReference type="Gramene" id="A01p14110.2_BraZ1">
    <property type="protein sequence ID" value="A01p14110.2_BraZ1.CDS"/>
    <property type="gene ID" value="A01g14110.2_BraZ1"/>
</dbReference>
<sequence length="804" mass="89079">SKAERIPHFASLPSNLPEPLSFIILPSPQANSSQFIIMSNSIHRRRVPTPVGNGGRSLRTKRTASRYVSDQHGSKHTNQVFERSFSESNLNRRRDGYGNCMRQPSPVMSGLPTEESDPIVYLPRIRSEVMASSPSLLGFSSPSSPFPTNQEGNKRETRKVVINVAVEGSPGPVRTMVKLSYNVEETIKLVLDNYRKEGRTPKLDQGAAFELHQSHFSIQCLDKREIIGEIGSRSFYLRKRDHETGVSFAGISPVRTSLIPSSNLIESCIAQFIGKILRRTRKLWNILSSKVSTFSWGCLVRFLSQHRKFKEAVTSYIEMNNSGVPPSSHAVTSVLRACRKIESMIDGNSVHAQAVKSGLCGCVYVQTGLVGLYSRLGYIDMAKKAFDEIRDKNIVSWNSLLHGYLESGDLEEARRVFDEIPVKDVVSWNLIISSYAKRGDMSNARSLFLAMPLKSTVSWNILIGGYVSCGETKLARTCFDAMPDKSSLSWVTMISGYTKSGDVESAEELFRQMFKKDKLVYDAMIACYAQNGKPKDALKVFSQMLEANSGVGLQPDEITLSSVVSASSQLGDTSFGTWVESYITEHGIQMDDLLSTSLIDLYMKGGEFDKAFKLFNGLNKKDTVSYSAVITGCGINGLAAEANRLFSEMIEKNILPNQVTFTGLLSACSHSGRVQDGYKCFDSMKEHNVEPSADHYGVMVDMLGRAGRLEEAYEVIKGMPMKPNAGVWGALLLASGLHNSVEFGEIACRHCVELESDPSGYLSHLANIYTSVGRWDDARNVRAMMEEKKLRKTLGCSWVEGSNH</sequence>
<gene>
    <name evidence="6" type="ORF">BRAPAZ1V2_A01P14110.2</name>
</gene>
<protein>
    <recommendedName>
        <fullName evidence="5">DUF7054 domain-containing protein</fullName>
    </recommendedName>
</protein>
<accession>A0A8D9LUV3</accession>
<evidence type="ECO:0000313" key="7">
    <source>
        <dbReference type="Proteomes" id="UP000694005"/>
    </source>
</evidence>
<dbReference type="FunFam" id="1.25.40.10:FF:000090">
    <property type="entry name" value="Pentatricopeptide repeat-containing protein, chloroplastic"/>
    <property type="match status" value="1"/>
</dbReference>
<dbReference type="Pfam" id="PF13041">
    <property type="entry name" value="PPR_2"/>
    <property type="match status" value="1"/>
</dbReference>
<dbReference type="FunFam" id="1.25.40.10:FF:001214">
    <property type="entry name" value="Pentatricopeptide repeat-containing protein At2g20540"/>
    <property type="match status" value="1"/>
</dbReference>
<dbReference type="PROSITE" id="PS51375">
    <property type="entry name" value="PPR"/>
    <property type="match status" value="5"/>
</dbReference>
<dbReference type="InterPro" id="IPR046848">
    <property type="entry name" value="E_motif"/>
</dbReference>
<dbReference type="GO" id="GO:0003723">
    <property type="term" value="F:RNA binding"/>
    <property type="evidence" value="ECO:0007669"/>
    <property type="project" value="InterPro"/>
</dbReference>
<dbReference type="Pfam" id="PF20431">
    <property type="entry name" value="E_motif"/>
    <property type="match status" value="1"/>
</dbReference>
<evidence type="ECO:0000256" key="2">
    <source>
        <dbReference type="ARBA" id="ARBA00061659"/>
    </source>
</evidence>
<dbReference type="Pfam" id="PF23156">
    <property type="entry name" value="DUF7054"/>
    <property type="match status" value="1"/>
</dbReference>
<evidence type="ECO:0000256" key="1">
    <source>
        <dbReference type="ARBA" id="ARBA00022737"/>
    </source>
</evidence>
<dbReference type="PANTHER" id="PTHR47926">
    <property type="entry name" value="PENTATRICOPEPTIDE REPEAT-CONTAINING PROTEIN"/>
    <property type="match status" value="1"/>
</dbReference>
<dbReference type="EMBL" id="LS974617">
    <property type="protein sequence ID" value="CAG7887335.1"/>
    <property type="molecule type" value="Genomic_DNA"/>
</dbReference>
<dbReference type="Pfam" id="PF01535">
    <property type="entry name" value="PPR"/>
    <property type="match status" value="9"/>
</dbReference>